<dbReference type="PATRIC" id="fig|2209.62.peg.1953"/>
<name>A0A0F8DXY3_METMZ</name>
<organism evidence="1 2">
    <name type="scientific">Methanosarcina mazei</name>
    <name type="common">Methanosarcina frisia</name>
    <dbReference type="NCBI Taxonomy" id="2209"/>
    <lineage>
        <taxon>Archaea</taxon>
        <taxon>Methanobacteriati</taxon>
        <taxon>Methanobacteriota</taxon>
        <taxon>Stenosarchaea group</taxon>
        <taxon>Methanomicrobia</taxon>
        <taxon>Methanosarcinales</taxon>
        <taxon>Methanosarcinaceae</taxon>
        <taxon>Methanosarcina</taxon>
    </lineage>
</organism>
<sequence>MVKKCLINDDLIKICADNVRLGLSYAACSKAIHVSYQTWRNWEKWGQEGKVPYAKWYIAIQAAEADLMKECLESVKLSMRLGDVKSAMFLLQTRFSNEGFGKQVNLKAQVESQNMNLNLNVGSKDEEKRAAIMKVLDKLAPKNNMLVSGPEE</sequence>
<dbReference type="RefSeq" id="WP_048046148.1">
    <property type="nucleotide sequence ID" value="NZ_JJPC01000104.1"/>
</dbReference>
<proteinExistence type="predicted"/>
<comment type="caution">
    <text evidence="1">The sequence shown here is derived from an EMBL/GenBank/DDBJ whole genome shotgun (WGS) entry which is preliminary data.</text>
</comment>
<reference evidence="1 2" key="1">
    <citation type="journal article" date="2015" name="ISME J.">
        <title>Genomic and phenotypic differentiation among Methanosarcina mazei populations from Columbia River sediment.</title>
        <authorList>
            <person name="Youngblut N.D."/>
            <person name="Wirth J.S."/>
            <person name="Henriksen J.R."/>
            <person name="Smith M."/>
            <person name="Simon H."/>
            <person name="Metcalf W.W."/>
            <person name="Whitaker R.J."/>
        </authorList>
    </citation>
    <scope>NUCLEOTIDE SEQUENCE [LARGE SCALE GENOMIC DNA]</scope>
    <source>
        <strain evidence="1 2">3.F.A.1B.1</strain>
    </source>
</reference>
<protein>
    <submittedName>
        <fullName evidence="1">Uncharacterized protein</fullName>
    </submittedName>
</protein>
<dbReference type="Proteomes" id="UP000034298">
    <property type="component" value="Unassembled WGS sequence"/>
</dbReference>
<accession>A0A0F8DXY3</accession>
<evidence type="ECO:0000313" key="1">
    <source>
        <dbReference type="EMBL" id="KKG33302.1"/>
    </source>
</evidence>
<dbReference type="AlphaFoldDB" id="A0A0F8DXY3"/>
<gene>
    <name evidence="1" type="ORF">DU30_09220</name>
</gene>
<evidence type="ECO:0000313" key="2">
    <source>
        <dbReference type="Proteomes" id="UP000034298"/>
    </source>
</evidence>
<dbReference type="EMBL" id="JJPC01000104">
    <property type="protein sequence ID" value="KKG33302.1"/>
    <property type="molecule type" value="Genomic_DNA"/>
</dbReference>